<name>A0A3A4A5R3_9ACTN</name>
<dbReference type="OrthoDB" id="3522477at2"/>
<evidence type="ECO:0000256" key="1">
    <source>
        <dbReference type="ARBA" id="ARBA00004651"/>
    </source>
</evidence>
<feature type="transmembrane region" description="Helical" evidence="6">
    <location>
        <begin position="40"/>
        <end position="58"/>
    </location>
</feature>
<dbReference type="RefSeq" id="WP_119930491.1">
    <property type="nucleotide sequence ID" value="NZ_QZEY01000019.1"/>
</dbReference>
<keyword evidence="3 6" id="KW-0812">Transmembrane</keyword>
<dbReference type="InterPro" id="IPR036259">
    <property type="entry name" value="MFS_trans_sf"/>
</dbReference>
<sequence>MLLPVIGLALFMAGEGLEAGYLTRVLHDHGFAYRSVSLLLASYGLTASIAAALAAVLVTRYGVRAMVLTGAVLWIALDVVFLAALPSGQDALICAAYIARAFAYPLVAYGYLAHLTLAGSRQGLGRRLGWYWVGFTGGFPVLGAALGAWLIPRLGAVAALWWMIAVVACGALVLRAGLPAAPPGRGRGAGRPRPWRSLRVVRDHPAVSWGCAVRLADTSPQYGFTVLLPVFFMDEIGLSAREWLITLAAMFAANLVMNPVFGAVSDRIGWRTTIAYFGGLGCAVAAAGLYVLPTLQPGVVVSAAAAAAYGAMLAAYVPISALVPRLCPPERGPDALAVTNISAGAATVFGPVTVGLLLPLTGAAGCLLVFAGMHAVSALIARRLREWAPVPAPVAA</sequence>
<evidence type="ECO:0000313" key="7">
    <source>
        <dbReference type="EMBL" id="RJL23179.1"/>
    </source>
</evidence>
<keyword evidence="8" id="KW-1185">Reference proteome</keyword>
<comment type="caution">
    <text evidence="7">The sequence shown here is derived from an EMBL/GenBank/DDBJ whole genome shotgun (WGS) entry which is preliminary data.</text>
</comment>
<dbReference type="InterPro" id="IPR050189">
    <property type="entry name" value="MFS_Efflux_Transporters"/>
</dbReference>
<evidence type="ECO:0000256" key="3">
    <source>
        <dbReference type="ARBA" id="ARBA00022692"/>
    </source>
</evidence>
<gene>
    <name evidence="7" type="ORF">D5H75_32890</name>
</gene>
<evidence type="ECO:0000256" key="4">
    <source>
        <dbReference type="ARBA" id="ARBA00022989"/>
    </source>
</evidence>
<feature type="transmembrane region" description="Helical" evidence="6">
    <location>
        <begin position="65"/>
        <end position="85"/>
    </location>
</feature>
<evidence type="ECO:0000256" key="2">
    <source>
        <dbReference type="ARBA" id="ARBA00022475"/>
    </source>
</evidence>
<feature type="transmembrane region" description="Helical" evidence="6">
    <location>
        <begin position="129"/>
        <end position="151"/>
    </location>
</feature>
<evidence type="ECO:0000256" key="5">
    <source>
        <dbReference type="ARBA" id="ARBA00023136"/>
    </source>
</evidence>
<feature type="transmembrane region" description="Helical" evidence="6">
    <location>
        <begin position="243"/>
        <end position="261"/>
    </location>
</feature>
<dbReference type="Proteomes" id="UP000265768">
    <property type="component" value="Unassembled WGS sequence"/>
</dbReference>
<keyword evidence="4 6" id="KW-1133">Transmembrane helix</keyword>
<dbReference type="InterPro" id="IPR011701">
    <property type="entry name" value="MFS"/>
</dbReference>
<keyword evidence="2" id="KW-1003">Cell membrane</keyword>
<feature type="transmembrane region" description="Helical" evidence="6">
    <location>
        <begin position="356"/>
        <end position="381"/>
    </location>
</feature>
<organism evidence="7 8">
    <name type="scientific">Bailinhaonella thermotolerans</name>
    <dbReference type="NCBI Taxonomy" id="1070861"/>
    <lineage>
        <taxon>Bacteria</taxon>
        <taxon>Bacillati</taxon>
        <taxon>Actinomycetota</taxon>
        <taxon>Actinomycetes</taxon>
        <taxon>Streptosporangiales</taxon>
        <taxon>Streptosporangiaceae</taxon>
        <taxon>Bailinhaonella</taxon>
    </lineage>
</organism>
<dbReference type="GO" id="GO:0022857">
    <property type="term" value="F:transmembrane transporter activity"/>
    <property type="evidence" value="ECO:0007669"/>
    <property type="project" value="InterPro"/>
</dbReference>
<evidence type="ECO:0000313" key="8">
    <source>
        <dbReference type="Proteomes" id="UP000265768"/>
    </source>
</evidence>
<feature type="transmembrane region" description="Helical" evidence="6">
    <location>
        <begin position="273"/>
        <end position="292"/>
    </location>
</feature>
<dbReference type="Pfam" id="PF07690">
    <property type="entry name" value="MFS_1"/>
    <property type="match status" value="1"/>
</dbReference>
<protein>
    <submittedName>
        <fullName evidence="7">MFS transporter</fullName>
    </submittedName>
</protein>
<dbReference type="PANTHER" id="PTHR43124">
    <property type="entry name" value="PURINE EFFLUX PUMP PBUE"/>
    <property type="match status" value="1"/>
</dbReference>
<comment type="subcellular location">
    <subcellularLocation>
        <location evidence="1">Cell membrane</location>
        <topology evidence="1">Multi-pass membrane protein</topology>
    </subcellularLocation>
</comment>
<accession>A0A3A4A5R3</accession>
<feature type="transmembrane region" description="Helical" evidence="6">
    <location>
        <begin position="299"/>
        <end position="319"/>
    </location>
</feature>
<proteinExistence type="predicted"/>
<keyword evidence="5 6" id="KW-0472">Membrane</keyword>
<dbReference type="AlphaFoldDB" id="A0A3A4A5R3"/>
<evidence type="ECO:0000256" key="6">
    <source>
        <dbReference type="SAM" id="Phobius"/>
    </source>
</evidence>
<dbReference type="GO" id="GO:0005886">
    <property type="term" value="C:plasma membrane"/>
    <property type="evidence" value="ECO:0007669"/>
    <property type="project" value="UniProtKB-SubCell"/>
</dbReference>
<feature type="transmembrane region" description="Helical" evidence="6">
    <location>
        <begin position="97"/>
        <end position="117"/>
    </location>
</feature>
<dbReference type="Gene3D" id="1.20.1250.20">
    <property type="entry name" value="MFS general substrate transporter like domains"/>
    <property type="match status" value="2"/>
</dbReference>
<dbReference type="SUPFAM" id="SSF103473">
    <property type="entry name" value="MFS general substrate transporter"/>
    <property type="match status" value="1"/>
</dbReference>
<dbReference type="PANTHER" id="PTHR43124:SF3">
    <property type="entry name" value="CHLORAMPHENICOL EFFLUX PUMP RV0191"/>
    <property type="match status" value="1"/>
</dbReference>
<feature type="transmembrane region" description="Helical" evidence="6">
    <location>
        <begin position="157"/>
        <end position="178"/>
    </location>
</feature>
<dbReference type="EMBL" id="QZEY01000019">
    <property type="protein sequence ID" value="RJL23179.1"/>
    <property type="molecule type" value="Genomic_DNA"/>
</dbReference>
<reference evidence="7 8" key="1">
    <citation type="submission" date="2018-09" db="EMBL/GenBank/DDBJ databases">
        <title>YIM 75507 draft genome.</title>
        <authorList>
            <person name="Tang S."/>
            <person name="Feng Y."/>
        </authorList>
    </citation>
    <scope>NUCLEOTIDE SEQUENCE [LARGE SCALE GENOMIC DNA]</scope>
    <source>
        <strain evidence="7 8">YIM 75507</strain>
    </source>
</reference>